<dbReference type="GO" id="GO:0009893">
    <property type="term" value="P:positive regulation of metabolic process"/>
    <property type="evidence" value="ECO:0007669"/>
    <property type="project" value="UniProtKB-ARBA"/>
</dbReference>
<dbReference type="OrthoDB" id="2154091at2759"/>
<evidence type="ECO:0000256" key="1">
    <source>
        <dbReference type="ARBA" id="ARBA00004123"/>
    </source>
</evidence>
<dbReference type="SMART" id="SM00906">
    <property type="entry name" value="Fungal_trans"/>
    <property type="match status" value="1"/>
</dbReference>
<comment type="subcellular location">
    <subcellularLocation>
        <location evidence="1">Nucleus</location>
    </subcellularLocation>
</comment>
<keyword evidence="12" id="KW-1185">Reference proteome</keyword>
<evidence type="ECO:0000256" key="9">
    <source>
        <dbReference type="SAM" id="Phobius"/>
    </source>
</evidence>
<name>A0A1L9WHX3_ASPA1</name>
<feature type="region of interest" description="Disordered" evidence="8">
    <location>
        <begin position="199"/>
        <end position="240"/>
    </location>
</feature>
<accession>A0A1L9WHX3</accession>
<dbReference type="Pfam" id="PF00172">
    <property type="entry name" value="Zn_clus"/>
    <property type="match status" value="1"/>
</dbReference>
<dbReference type="CDD" id="cd00067">
    <property type="entry name" value="GAL4"/>
    <property type="match status" value="1"/>
</dbReference>
<evidence type="ECO:0000256" key="6">
    <source>
        <dbReference type="ARBA" id="ARBA00023163"/>
    </source>
</evidence>
<dbReference type="CDD" id="cd12148">
    <property type="entry name" value="fungal_TF_MHR"/>
    <property type="match status" value="1"/>
</dbReference>
<dbReference type="Pfam" id="PF04082">
    <property type="entry name" value="Fungal_trans"/>
    <property type="match status" value="1"/>
</dbReference>
<keyword evidence="3" id="KW-0862">Zinc</keyword>
<evidence type="ECO:0000256" key="8">
    <source>
        <dbReference type="SAM" id="MobiDB-lite"/>
    </source>
</evidence>
<dbReference type="InterPro" id="IPR051615">
    <property type="entry name" value="Transcr_Regulatory_Elem"/>
</dbReference>
<feature type="domain" description="Zn(2)-C6 fungal-type" evidence="10">
    <location>
        <begin position="14"/>
        <end position="44"/>
    </location>
</feature>
<dbReference type="SUPFAM" id="SSF57701">
    <property type="entry name" value="Zn2/Cys6 DNA-binding domain"/>
    <property type="match status" value="1"/>
</dbReference>
<keyword evidence="7" id="KW-0539">Nucleus</keyword>
<dbReference type="PANTHER" id="PTHR31313:SF77">
    <property type="entry name" value="ZN(II)2CYS6 TRANSCRIPTION FACTOR (EUROFUNG)"/>
    <property type="match status" value="1"/>
</dbReference>
<evidence type="ECO:0000259" key="10">
    <source>
        <dbReference type="PROSITE" id="PS50048"/>
    </source>
</evidence>
<dbReference type="PROSITE" id="PS00463">
    <property type="entry name" value="ZN2_CY6_FUNGAL_1"/>
    <property type="match status" value="1"/>
</dbReference>
<keyword evidence="5" id="KW-0238">DNA-binding</keyword>
<dbReference type="InterPro" id="IPR036864">
    <property type="entry name" value="Zn2-C6_fun-type_DNA-bd_sf"/>
</dbReference>
<keyword evidence="9" id="KW-0812">Transmembrane</keyword>
<feature type="non-terminal residue" evidence="11">
    <location>
        <position position="1"/>
    </location>
</feature>
<dbReference type="SMART" id="SM00066">
    <property type="entry name" value="GAL4"/>
    <property type="match status" value="1"/>
</dbReference>
<sequence length="816" mass="90844">SKSPKPARKHVTTACNPCREGKVKCDGVTPACGNCEAKGKRCSYRQVDDRRKIPVRVSFGILAKRINQLVLYIEGQGLELSCMDESDSLMIQSIFDALGPECYGLTTGKDTSTAKRGIDDTKPGQDGPLSPNAIPPHQKAVAASSSPSTGAVPQEPLDAQSLVSSVAQPVQDISGRISEVLKGDNIACTSLRSQRDELLNTTTIPRTPAASACSSDSTEPRRRPQPNPPHDIEEDEEDEVTSQLSCRVGRLQVMHDGQLRYYGSTSNLNLLDILVGAAPPCSTNAQTEAHEVLKSAELDVPVDETFEQHLLKLYFTWQDPCLHVVDEHVFWRSRAQNLYDDLETPYYSYTLVNAMCAIGAAYEPRYHPSLVTFPRSLAEFFGDRAKVLLELELENPSIATVQALVILGGYEASCTRDTRGWLYSGMAMHLAFDLGLHLDMAPYVAKGIIPLENAEIRRLTFWGAYMSEQFWGWYLGRHTRNQLSVITVKKLDGCNDPGAEKWEPYGSPTASNNIPAFPNTLEKLSYEWISLYDLPLPLTDVLYGSSSISIREMQELAAHTVEKLKSWKADLPAELDFDESESGVQPLPHVLALHMQYYQLMIHCHRPYISHVIQPQPPQGPGSGHARMTCIESAISIAKLLALYERYYSFRRANYLVVSFVFSAALILIFITVPLKGDDEDQELMQHLNTCFRALDEMGSRFENARRTNIFLTTLQCEWQTRRRDTKVFSGAKRKLPYSFATTGRRTMTRDGSPLRSAHDQSWSAAAAGRMGEQAGVDLQHSIDLPSIDDGLSYSLDFMESDLCNILLSEGIPRAF</sequence>
<dbReference type="OMA" id="CHRPYIS"/>
<evidence type="ECO:0000256" key="3">
    <source>
        <dbReference type="ARBA" id="ARBA00022833"/>
    </source>
</evidence>
<dbReference type="InterPro" id="IPR007219">
    <property type="entry name" value="XnlR_reg_dom"/>
</dbReference>
<dbReference type="AlphaFoldDB" id="A0A1L9WHX3"/>
<dbReference type="GO" id="GO:0000981">
    <property type="term" value="F:DNA-binding transcription factor activity, RNA polymerase II-specific"/>
    <property type="evidence" value="ECO:0007669"/>
    <property type="project" value="InterPro"/>
</dbReference>
<keyword evidence="9" id="KW-0472">Membrane</keyword>
<feature type="compositionally biased region" description="Basic and acidic residues" evidence="8">
    <location>
        <begin position="112"/>
        <end position="123"/>
    </location>
</feature>
<keyword evidence="9" id="KW-1133">Transmembrane helix</keyword>
<keyword evidence="4" id="KW-0805">Transcription regulation</keyword>
<proteinExistence type="predicted"/>
<gene>
    <name evidence="11" type="ORF">ASPACDRAFT_1835</name>
</gene>
<evidence type="ECO:0000313" key="12">
    <source>
        <dbReference type="Proteomes" id="UP000184546"/>
    </source>
</evidence>
<dbReference type="InterPro" id="IPR001138">
    <property type="entry name" value="Zn2Cys6_DnaBD"/>
</dbReference>
<evidence type="ECO:0000313" key="11">
    <source>
        <dbReference type="EMBL" id="OJJ95750.1"/>
    </source>
</evidence>
<dbReference type="GO" id="GO:0006351">
    <property type="term" value="P:DNA-templated transcription"/>
    <property type="evidence" value="ECO:0007669"/>
    <property type="project" value="InterPro"/>
</dbReference>
<dbReference type="EMBL" id="KV878988">
    <property type="protein sequence ID" value="OJJ95750.1"/>
    <property type="molecule type" value="Genomic_DNA"/>
</dbReference>
<feature type="non-terminal residue" evidence="11">
    <location>
        <position position="816"/>
    </location>
</feature>
<dbReference type="GeneID" id="30971007"/>
<dbReference type="GO" id="GO:0008270">
    <property type="term" value="F:zinc ion binding"/>
    <property type="evidence" value="ECO:0007669"/>
    <property type="project" value="InterPro"/>
</dbReference>
<dbReference type="STRING" id="690307.A0A1L9WHX3"/>
<evidence type="ECO:0000256" key="4">
    <source>
        <dbReference type="ARBA" id="ARBA00023015"/>
    </source>
</evidence>
<evidence type="ECO:0000256" key="7">
    <source>
        <dbReference type="ARBA" id="ARBA00023242"/>
    </source>
</evidence>
<keyword evidence="6" id="KW-0804">Transcription</keyword>
<feature type="region of interest" description="Disordered" evidence="8">
    <location>
        <begin position="109"/>
        <end position="155"/>
    </location>
</feature>
<reference evidence="12" key="1">
    <citation type="journal article" date="2017" name="Genome Biol.">
        <title>Comparative genomics reveals high biological diversity and specific adaptations in the industrially and medically important fungal genus Aspergillus.</title>
        <authorList>
            <person name="de Vries R.P."/>
            <person name="Riley R."/>
            <person name="Wiebenga A."/>
            <person name="Aguilar-Osorio G."/>
            <person name="Amillis S."/>
            <person name="Uchima C.A."/>
            <person name="Anderluh G."/>
            <person name="Asadollahi M."/>
            <person name="Askin M."/>
            <person name="Barry K."/>
            <person name="Battaglia E."/>
            <person name="Bayram O."/>
            <person name="Benocci T."/>
            <person name="Braus-Stromeyer S.A."/>
            <person name="Caldana C."/>
            <person name="Canovas D."/>
            <person name="Cerqueira G.C."/>
            <person name="Chen F."/>
            <person name="Chen W."/>
            <person name="Choi C."/>
            <person name="Clum A."/>
            <person name="Dos Santos R.A."/>
            <person name="Damasio A.R."/>
            <person name="Diallinas G."/>
            <person name="Emri T."/>
            <person name="Fekete E."/>
            <person name="Flipphi M."/>
            <person name="Freyberg S."/>
            <person name="Gallo A."/>
            <person name="Gournas C."/>
            <person name="Habgood R."/>
            <person name="Hainaut M."/>
            <person name="Harispe M.L."/>
            <person name="Henrissat B."/>
            <person name="Hilden K.S."/>
            <person name="Hope R."/>
            <person name="Hossain A."/>
            <person name="Karabika E."/>
            <person name="Karaffa L."/>
            <person name="Karanyi Z."/>
            <person name="Krasevec N."/>
            <person name="Kuo A."/>
            <person name="Kusch H."/>
            <person name="LaButti K."/>
            <person name="Lagendijk E.L."/>
            <person name="Lapidus A."/>
            <person name="Levasseur A."/>
            <person name="Lindquist E."/>
            <person name="Lipzen A."/>
            <person name="Logrieco A.F."/>
            <person name="MacCabe A."/>
            <person name="Maekelae M.R."/>
            <person name="Malavazi I."/>
            <person name="Melin P."/>
            <person name="Meyer V."/>
            <person name="Mielnichuk N."/>
            <person name="Miskei M."/>
            <person name="Molnar A.P."/>
            <person name="Mule G."/>
            <person name="Ngan C.Y."/>
            <person name="Orejas M."/>
            <person name="Orosz E."/>
            <person name="Ouedraogo J.P."/>
            <person name="Overkamp K.M."/>
            <person name="Park H.-S."/>
            <person name="Perrone G."/>
            <person name="Piumi F."/>
            <person name="Punt P.J."/>
            <person name="Ram A.F."/>
            <person name="Ramon A."/>
            <person name="Rauscher S."/>
            <person name="Record E."/>
            <person name="Riano-Pachon D.M."/>
            <person name="Robert V."/>
            <person name="Roehrig J."/>
            <person name="Ruller R."/>
            <person name="Salamov A."/>
            <person name="Salih N.S."/>
            <person name="Samson R.A."/>
            <person name="Sandor E."/>
            <person name="Sanguinetti M."/>
            <person name="Schuetze T."/>
            <person name="Sepcic K."/>
            <person name="Shelest E."/>
            <person name="Sherlock G."/>
            <person name="Sophianopoulou V."/>
            <person name="Squina F.M."/>
            <person name="Sun H."/>
            <person name="Susca A."/>
            <person name="Todd R.B."/>
            <person name="Tsang A."/>
            <person name="Unkles S.E."/>
            <person name="van de Wiele N."/>
            <person name="van Rossen-Uffink D."/>
            <person name="Oliveira J.V."/>
            <person name="Vesth T.C."/>
            <person name="Visser J."/>
            <person name="Yu J.-H."/>
            <person name="Zhou M."/>
            <person name="Andersen M.R."/>
            <person name="Archer D.B."/>
            <person name="Baker S.E."/>
            <person name="Benoit I."/>
            <person name="Brakhage A.A."/>
            <person name="Braus G.H."/>
            <person name="Fischer R."/>
            <person name="Frisvad J.C."/>
            <person name="Goldman G.H."/>
            <person name="Houbraken J."/>
            <person name="Oakley B."/>
            <person name="Pocsi I."/>
            <person name="Scazzocchio C."/>
            <person name="Seiboth B."/>
            <person name="vanKuyk P.A."/>
            <person name="Wortman J."/>
            <person name="Dyer P.S."/>
            <person name="Grigoriev I.V."/>
        </authorList>
    </citation>
    <scope>NUCLEOTIDE SEQUENCE [LARGE SCALE GENOMIC DNA]</scope>
    <source>
        <strain evidence="12">ATCC 16872 / CBS 172.66 / WB 5094</strain>
    </source>
</reference>
<organism evidence="11 12">
    <name type="scientific">Aspergillus aculeatus (strain ATCC 16872 / CBS 172.66 / WB 5094)</name>
    <dbReference type="NCBI Taxonomy" id="690307"/>
    <lineage>
        <taxon>Eukaryota</taxon>
        <taxon>Fungi</taxon>
        <taxon>Dikarya</taxon>
        <taxon>Ascomycota</taxon>
        <taxon>Pezizomycotina</taxon>
        <taxon>Eurotiomycetes</taxon>
        <taxon>Eurotiomycetidae</taxon>
        <taxon>Eurotiales</taxon>
        <taxon>Aspergillaceae</taxon>
        <taxon>Aspergillus</taxon>
        <taxon>Aspergillus subgen. Circumdati</taxon>
    </lineage>
</organism>
<keyword evidence="2" id="KW-0479">Metal-binding</keyword>
<dbReference type="PROSITE" id="PS50048">
    <property type="entry name" value="ZN2_CY6_FUNGAL_2"/>
    <property type="match status" value="1"/>
</dbReference>
<dbReference type="PANTHER" id="PTHR31313">
    <property type="entry name" value="TY1 ENHANCER ACTIVATOR"/>
    <property type="match status" value="1"/>
</dbReference>
<dbReference type="VEuPathDB" id="FungiDB:ASPACDRAFT_1835"/>
<dbReference type="Proteomes" id="UP000184546">
    <property type="component" value="Unassembled WGS sequence"/>
</dbReference>
<evidence type="ECO:0000256" key="5">
    <source>
        <dbReference type="ARBA" id="ARBA00023125"/>
    </source>
</evidence>
<dbReference type="GO" id="GO:0005634">
    <property type="term" value="C:nucleus"/>
    <property type="evidence" value="ECO:0007669"/>
    <property type="project" value="UniProtKB-SubCell"/>
</dbReference>
<feature type="transmembrane region" description="Helical" evidence="9">
    <location>
        <begin position="655"/>
        <end position="675"/>
    </location>
</feature>
<evidence type="ECO:0000256" key="2">
    <source>
        <dbReference type="ARBA" id="ARBA00022723"/>
    </source>
</evidence>
<dbReference type="RefSeq" id="XP_020052090.1">
    <property type="nucleotide sequence ID" value="XM_020197193.1"/>
</dbReference>
<dbReference type="GO" id="GO:0003677">
    <property type="term" value="F:DNA binding"/>
    <property type="evidence" value="ECO:0007669"/>
    <property type="project" value="UniProtKB-KW"/>
</dbReference>
<protein>
    <recommendedName>
        <fullName evidence="10">Zn(2)-C6 fungal-type domain-containing protein</fullName>
    </recommendedName>
</protein>
<dbReference type="Gene3D" id="4.10.240.10">
    <property type="entry name" value="Zn(2)-C6 fungal-type DNA-binding domain"/>
    <property type="match status" value="1"/>
</dbReference>